<dbReference type="GO" id="GO:0009236">
    <property type="term" value="P:cobalamin biosynthetic process"/>
    <property type="evidence" value="ECO:0007669"/>
    <property type="project" value="UniProtKB-UniRule"/>
</dbReference>
<dbReference type="HAMAP" id="MF_00024">
    <property type="entry name" value="CobD_CbiB"/>
    <property type="match status" value="1"/>
</dbReference>
<comment type="subcellular location">
    <subcellularLocation>
        <location evidence="1 9">Cell membrane</location>
        <topology evidence="1 9">Multi-pass membrane protein</topology>
    </subcellularLocation>
</comment>
<comment type="similarity">
    <text evidence="3 9">Belongs to the CobD/CbiB family.</text>
</comment>
<evidence type="ECO:0000256" key="5">
    <source>
        <dbReference type="ARBA" id="ARBA00022573"/>
    </source>
</evidence>
<keyword evidence="6 9" id="KW-0812">Transmembrane</keyword>
<comment type="function">
    <text evidence="9">Converts cobyric acid to cobinamide by the addition of aminopropanol on the F carboxylic group.</text>
</comment>
<evidence type="ECO:0000256" key="6">
    <source>
        <dbReference type="ARBA" id="ARBA00022692"/>
    </source>
</evidence>
<dbReference type="Proteomes" id="UP000282438">
    <property type="component" value="Chromosome"/>
</dbReference>
<dbReference type="PANTHER" id="PTHR34308">
    <property type="entry name" value="COBALAMIN BIOSYNTHESIS PROTEIN CBIB"/>
    <property type="match status" value="1"/>
</dbReference>
<dbReference type="AlphaFoldDB" id="A0A3S8ZVR2"/>
<keyword evidence="4 9" id="KW-1003">Cell membrane</keyword>
<name>A0A3S8ZVR2_9NEIS</name>
<protein>
    <recommendedName>
        <fullName evidence="9">Cobalamin biosynthesis protein CobD</fullName>
    </recommendedName>
</protein>
<dbReference type="GO" id="GO:0005886">
    <property type="term" value="C:plasma membrane"/>
    <property type="evidence" value="ECO:0007669"/>
    <property type="project" value="UniProtKB-SubCell"/>
</dbReference>
<keyword evidence="7 9" id="KW-1133">Transmembrane helix</keyword>
<gene>
    <name evidence="9" type="primary">cobD</name>
    <name evidence="10" type="ORF">EJO50_14155</name>
</gene>
<evidence type="ECO:0000256" key="3">
    <source>
        <dbReference type="ARBA" id="ARBA00006263"/>
    </source>
</evidence>
<evidence type="ECO:0000256" key="9">
    <source>
        <dbReference type="HAMAP-Rule" id="MF_00024"/>
    </source>
</evidence>
<keyword evidence="11" id="KW-1185">Reference proteome</keyword>
<dbReference type="Pfam" id="PF03186">
    <property type="entry name" value="CobD_Cbib"/>
    <property type="match status" value="1"/>
</dbReference>
<organism evidence="10 11">
    <name type="scientific">Iodobacter ciconiae</name>
    <dbReference type="NCBI Taxonomy" id="2496266"/>
    <lineage>
        <taxon>Bacteria</taxon>
        <taxon>Pseudomonadati</taxon>
        <taxon>Pseudomonadota</taxon>
        <taxon>Betaproteobacteria</taxon>
        <taxon>Neisseriales</taxon>
        <taxon>Chitinibacteraceae</taxon>
        <taxon>Iodobacter</taxon>
    </lineage>
</organism>
<reference evidence="10 11" key="1">
    <citation type="submission" date="2018-12" db="EMBL/GenBank/DDBJ databases">
        <title>Complete genome sequence of Iodobacter sp. H11R3.</title>
        <authorList>
            <person name="Bae J.-W."/>
        </authorList>
    </citation>
    <scope>NUCLEOTIDE SEQUENCE [LARGE SCALE GENOMIC DNA]</scope>
    <source>
        <strain evidence="10 11">H11R3</strain>
    </source>
</reference>
<dbReference type="UniPathway" id="UPA00148"/>
<sequence length="346" mass="38183">MLNLPPTHWLYAFALGLLLELCLGEPKRFHPLVGFGWLASMLELRFNLAGRLQTPKYRNTPKNRCPRIFLPWIWQNRRAPPLVEITKFWETLNVLRGALAWLLLLGTSLAAFALLKFILGWWADALALWFALGARSLFEHIRAIARPLSTGDLAAARRAVSRIVSRNCTELDDTGIAKAGLESTLENGADAIFASLFFFALFGGYGVLLHRLANTLDAMWGYKTVRLFHFGRIAARADDVLNFIPARLTALSYALLGHCRSALFCWKSQAPLWDSPNAGPVMASGAGALQVCLGGEATYHGKTHTRPQLGCGPAPTAHDLQRGISLVQKTLALWLALLLGGSLWML</sequence>
<dbReference type="KEGG" id="iod:EJO50_14155"/>
<accession>A0A3S8ZVR2</accession>
<proteinExistence type="inferred from homology"/>
<dbReference type="RefSeq" id="WP_125975223.1">
    <property type="nucleotide sequence ID" value="NZ_CP034433.1"/>
</dbReference>
<comment type="pathway">
    <text evidence="2 9">Cofactor biosynthesis; adenosylcobalamin biosynthesis.</text>
</comment>
<evidence type="ECO:0000256" key="1">
    <source>
        <dbReference type="ARBA" id="ARBA00004651"/>
    </source>
</evidence>
<evidence type="ECO:0000256" key="7">
    <source>
        <dbReference type="ARBA" id="ARBA00022989"/>
    </source>
</evidence>
<dbReference type="InterPro" id="IPR004485">
    <property type="entry name" value="Cobalamin_biosynth_CobD/CbiB"/>
</dbReference>
<dbReference type="GO" id="GO:0015420">
    <property type="term" value="F:ABC-type vitamin B12 transporter activity"/>
    <property type="evidence" value="ECO:0007669"/>
    <property type="project" value="UniProtKB-UniRule"/>
</dbReference>
<evidence type="ECO:0000313" key="10">
    <source>
        <dbReference type="EMBL" id="AZN37515.1"/>
    </source>
</evidence>
<evidence type="ECO:0000256" key="8">
    <source>
        <dbReference type="ARBA" id="ARBA00023136"/>
    </source>
</evidence>
<dbReference type="GO" id="GO:0048472">
    <property type="term" value="F:threonine-phosphate decarboxylase activity"/>
    <property type="evidence" value="ECO:0007669"/>
    <property type="project" value="InterPro"/>
</dbReference>
<evidence type="ECO:0000256" key="2">
    <source>
        <dbReference type="ARBA" id="ARBA00004953"/>
    </source>
</evidence>
<evidence type="ECO:0000256" key="4">
    <source>
        <dbReference type="ARBA" id="ARBA00022475"/>
    </source>
</evidence>
<dbReference type="PANTHER" id="PTHR34308:SF1">
    <property type="entry name" value="COBALAMIN BIOSYNTHESIS PROTEIN CBIB"/>
    <property type="match status" value="1"/>
</dbReference>
<comment type="caution">
    <text evidence="9">Lacks conserved residue(s) required for the propagation of feature annotation.</text>
</comment>
<feature type="transmembrane region" description="Helical" evidence="9">
    <location>
        <begin position="98"/>
        <end position="123"/>
    </location>
</feature>
<feature type="transmembrane region" description="Helical" evidence="9">
    <location>
        <begin position="191"/>
        <end position="209"/>
    </location>
</feature>
<keyword evidence="8 9" id="KW-0472">Membrane</keyword>
<dbReference type="EMBL" id="CP034433">
    <property type="protein sequence ID" value="AZN37515.1"/>
    <property type="molecule type" value="Genomic_DNA"/>
</dbReference>
<evidence type="ECO:0000313" key="11">
    <source>
        <dbReference type="Proteomes" id="UP000282438"/>
    </source>
</evidence>
<keyword evidence="5 9" id="KW-0169">Cobalamin biosynthesis</keyword>
<dbReference type="OrthoDB" id="9811967at2"/>